<evidence type="ECO:0000313" key="13">
    <source>
        <dbReference type="EMBL" id="RKP10212.1"/>
    </source>
</evidence>
<evidence type="ECO:0000313" key="14">
    <source>
        <dbReference type="Proteomes" id="UP000271241"/>
    </source>
</evidence>
<dbReference type="PRINTS" id="PR00999">
    <property type="entry name" value="FUNGALYSIN"/>
</dbReference>
<keyword evidence="7 10" id="KW-0862">Zinc</keyword>
<keyword evidence="9 11" id="KW-0865">Zymogen</keyword>
<dbReference type="Pfam" id="PF02128">
    <property type="entry name" value="Peptidase_M36"/>
    <property type="match status" value="1"/>
</dbReference>
<feature type="non-terminal residue" evidence="13">
    <location>
        <position position="346"/>
    </location>
</feature>
<dbReference type="EC" id="3.4.24.-" evidence="11"/>
<dbReference type="Gene3D" id="3.10.170.10">
    <property type="match status" value="1"/>
</dbReference>
<evidence type="ECO:0000256" key="10">
    <source>
        <dbReference type="PIRSR" id="PIRSR601842-2"/>
    </source>
</evidence>
<evidence type="ECO:0000256" key="2">
    <source>
        <dbReference type="ARBA" id="ARBA00006006"/>
    </source>
</evidence>
<feature type="region of interest" description="Disordered" evidence="12">
    <location>
        <begin position="1"/>
        <end position="61"/>
    </location>
</feature>
<feature type="non-terminal residue" evidence="13">
    <location>
        <position position="1"/>
    </location>
</feature>
<evidence type="ECO:0000256" key="8">
    <source>
        <dbReference type="ARBA" id="ARBA00023049"/>
    </source>
</evidence>
<keyword evidence="6 11" id="KW-0378">Hydrolase</keyword>
<keyword evidence="8 11" id="KW-0482">Metalloprotease</keyword>
<comment type="cofactor">
    <cofactor evidence="10">
        <name>Zn(2+)</name>
        <dbReference type="ChEBI" id="CHEBI:29105"/>
    </cofactor>
    <text evidence="10">Binds 1 zinc ion per subunit.</text>
</comment>
<dbReference type="AlphaFoldDB" id="A0A4P9XVZ2"/>
<dbReference type="GO" id="GO:0006508">
    <property type="term" value="P:proteolysis"/>
    <property type="evidence" value="ECO:0007669"/>
    <property type="project" value="UniProtKB-KW"/>
</dbReference>
<evidence type="ECO:0000256" key="5">
    <source>
        <dbReference type="ARBA" id="ARBA00022723"/>
    </source>
</evidence>
<comment type="similarity">
    <text evidence="2 11">Belongs to the peptidase M36 family.</text>
</comment>
<dbReference type="InterPro" id="IPR050371">
    <property type="entry name" value="Fungal_virulence_M36"/>
</dbReference>
<organism evidence="13 14">
    <name type="scientific">Thamnocephalis sphaerospora</name>
    <dbReference type="NCBI Taxonomy" id="78915"/>
    <lineage>
        <taxon>Eukaryota</taxon>
        <taxon>Fungi</taxon>
        <taxon>Fungi incertae sedis</taxon>
        <taxon>Zoopagomycota</taxon>
        <taxon>Zoopagomycotina</taxon>
        <taxon>Zoopagomycetes</taxon>
        <taxon>Zoopagales</taxon>
        <taxon>Sigmoideomycetaceae</taxon>
        <taxon>Thamnocephalis</taxon>
    </lineage>
</organism>
<dbReference type="PANTHER" id="PTHR33478:SF1">
    <property type="entry name" value="EXTRACELLULAR METALLOPROTEINASE MEP"/>
    <property type="match status" value="1"/>
</dbReference>
<reference evidence="14" key="1">
    <citation type="journal article" date="2018" name="Nat. Microbiol.">
        <title>Leveraging single-cell genomics to expand the fungal tree of life.</title>
        <authorList>
            <person name="Ahrendt S.R."/>
            <person name="Quandt C.A."/>
            <person name="Ciobanu D."/>
            <person name="Clum A."/>
            <person name="Salamov A."/>
            <person name="Andreopoulos B."/>
            <person name="Cheng J.F."/>
            <person name="Woyke T."/>
            <person name="Pelin A."/>
            <person name="Henrissat B."/>
            <person name="Reynolds N.K."/>
            <person name="Benny G.L."/>
            <person name="Smith M.E."/>
            <person name="James T.Y."/>
            <person name="Grigoriev I.V."/>
        </authorList>
    </citation>
    <scope>NUCLEOTIDE SEQUENCE [LARGE SCALE GENOMIC DNA]</scope>
    <source>
        <strain evidence="14">RSA 1356</strain>
    </source>
</reference>
<dbReference type="InterPro" id="IPR001842">
    <property type="entry name" value="Peptidase_M36"/>
</dbReference>
<dbReference type="Gene3D" id="1.10.390.10">
    <property type="entry name" value="Neutral Protease Domain 2"/>
    <property type="match status" value="1"/>
</dbReference>
<keyword evidence="4 11" id="KW-0645">Protease</keyword>
<dbReference type="EMBL" id="KZ992464">
    <property type="protein sequence ID" value="RKP10212.1"/>
    <property type="molecule type" value="Genomic_DNA"/>
</dbReference>
<evidence type="ECO:0000256" key="3">
    <source>
        <dbReference type="ARBA" id="ARBA00022525"/>
    </source>
</evidence>
<sequence>NSPDKTASPKGWYFSQGTDKPLVTSGNNAVAVMPVDQAENKQEAAQPSFNPGARLPSAASNKEAGAINAHRVANNMHDLSYNYGFTEAAGNFQRENYGKGGKGEDEVLIVTRDSFMPNNAAMMVVPDGEKPSIRIGLFGDSGSSRDGGLDNDVVIRAYSQGIAARLVGGSAESECLQGTDQASGLSEGVGNFFALSMKIKKSDTRSSALKLADYVVPKGINQNPYSTDTSVNPTNYAMLNDEKVRKNPGQVGELWATILYELHWNLVDKLGFDENKYSANIAKGNTLTLKLVVDSLMLMPCHPTLIEARNALIQAMVVLTGEQHMCELWKAFSKRGLGPNARSNAD</sequence>
<evidence type="ECO:0000256" key="11">
    <source>
        <dbReference type="RuleBase" id="RU364017"/>
    </source>
</evidence>
<evidence type="ECO:0000256" key="12">
    <source>
        <dbReference type="SAM" id="MobiDB-lite"/>
    </source>
</evidence>
<comment type="subcellular location">
    <subcellularLocation>
        <location evidence="1 11">Secreted</location>
    </subcellularLocation>
</comment>
<dbReference type="PANTHER" id="PTHR33478">
    <property type="entry name" value="EXTRACELLULAR METALLOPROTEINASE MEP"/>
    <property type="match status" value="1"/>
</dbReference>
<protein>
    <recommendedName>
        <fullName evidence="11">Extracellular metalloproteinase</fullName>
        <ecNumber evidence="11">3.4.24.-</ecNumber>
    </recommendedName>
    <alternativeName>
        <fullName evidence="11">Fungalysin</fullName>
    </alternativeName>
</protein>
<name>A0A4P9XVZ2_9FUNG</name>
<evidence type="ECO:0000256" key="9">
    <source>
        <dbReference type="ARBA" id="ARBA00023145"/>
    </source>
</evidence>
<evidence type="ECO:0000256" key="4">
    <source>
        <dbReference type="ARBA" id="ARBA00022670"/>
    </source>
</evidence>
<dbReference type="GO" id="GO:0005615">
    <property type="term" value="C:extracellular space"/>
    <property type="evidence" value="ECO:0007669"/>
    <property type="project" value="InterPro"/>
</dbReference>
<feature type="binding site" evidence="10">
    <location>
        <position position="187"/>
    </location>
    <ligand>
        <name>Zn(2+)</name>
        <dbReference type="ChEBI" id="CHEBI:29105"/>
        <note>catalytic</note>
    </ligand>
</feature>
<keyword evidence="14" id="KW-1185">Reference proteome</keyword>
<dbReference type="InterPro" id="IPR027268">
    <property type="entry name" value="Peptidase_M4/M1_CTD_sf"/>
</dbReference>
<evidence type="ECO:0000256" key="6">
    <source>
        <dbReference type="ARBA" id="ARBA00022801"/>
    </source>
</evidence>
<proteinExistence type="inferred from homology"/>
<keyword evidence="5 10" id="KW-0479">Metal-binding</keyword>
<dbReference type="SUPFAM" id="SSF55486">
    <property type="entry name" value="Metalloproteases ('zincins'), catalytic domain"/>
    <property type="match status" value="1"/>
</dbReference>
<evidence type="ECO:0000256" key="1">
    <source>
        <dbReference type="ARBA" id="ARBA00004613"/>
    </source>
</evidence>
<dbReference type="GO" id="GO:0008270">
    <property type="term" value="F:zinc ion binding"/>
    <property type="evidence" value="ECO:0007669"/>
    <property type="project" value="InterPro"/>
</dbReference>
<evidence type="ECO:0000256" key="7">
    <source>
        <dbReference type="ARBA" id="ARBA00022833"/>
    </source>
</evidence>
<dbReference type="Proteomes" id="UP000271241">
    <property type="component" value="Unassembled WGS sequence"/>
</dbReference>
<dbReference type="OrthoDB" id="3227768at2759"/>
<dbReference type="GO" id="GO:0004222">
    <property type="term" value="F:metalloendopeptidase activity"/>
    <property type="evidence" value="ECO:0007669"/>
    <property type="project" value="InterPro"/>
</dbReference>
<keyword evidence="3 11" id="KW-0964">Secreted</keyword>
<gene>
    <name evidence="13" type="ORF">THASP1DRAFT_4084</name>
</gene>
<accession>A0A4P9XVZ2</accession>